<proteinExistence type="predicted"/>
<keyword evidence="2" id="KW-1185">Reference proteome</keyword>
<reference evidence="1" key="1">
    <citation type="submission" date="2024-12" db="EMBL/GenBank/DDBJ databases">
        <title>Comparative genomics and development of molecular markers within Purpureocillium lilacinum and among Purpureocillium species.</title>
        <authorList>
            <person name="Yeh Z.-Y."/>
            <person name="Ni N.-T."/>
            <person name="Lo P.-H."/>
            <person name="Mushyakhwo K."/>
            <person name="Lin C.-F."/>
            <person name="Nai Y.-S."/>
        </authorList>
    </citation>
    <scope>NUCLEOTIDE SEQUENCE</scope>
    <source>
        <strain evidence="1">NCHU-NPUST-175</strain>
    </source>
</reference>
<evidence type="ECO:0000313" key="2">
    <source>
        <dbReference type="Proteomes" id="UP001638806"/>
    </source>
</evidence>
<dbReference type="Proteomes" id="UP001638806">
    <property type="component" value="Unassembled WGS sequence"/>
</dbReference>
<accession>A0ACC4DN50</accession>
<organism evidence="1 2">
    <name type="scientific">Purpureocillium lilacinum</name>
    <name type="common">Paecilomyces lilacinus</name>
    <dbReference type="NCBI Taxonomy" id="33203"/>
    <lineage>
        <taxon>Eukaryota</taxon>
        <taxon>Fungi</taxon>
        <taxon>Dikarya</taxon>
        <taxon>Ascomycota</taxon>
        <taxon>Pezizomycotina</taxon>
        <taxon>Sordariomycetes</taxon>
        <taxon>Hypocreomycetidae</taxon>
        <taxon>Hypocreales</taxon>
        <taxon>Ophiocordycipitaceae</taxon>
        <taxon>Purpureocillium</taxon>
    </lineage>
</organism>
<sequence>MVASRLIQLDEPSIFEGQHPNTAARARPRGISTGACLRQNTTDMYDVSWPAARGMVATKLIVSSSSGGQVSRGSRAILMPSSITNERPSTGDDG</sequence>
<evidence type="ECO:0000313" key="1">
    <source>
        <dbReference type="EMBL" id="KAL3957724.1"/>
    </source>
</evidence>
<comment type="caution">
    <text evidence="1">The sequence shown here is derived from an EMBL/GenBank/DDBJ whole genome shotgun (WGS) entry which is preliminary data.</text>
</comment>
<dbReference type="EMBL" id="JBGNUJ010000007">
    <property type="protein sequence ID" value="KAL3957724.1"/>
    <property type="molecule type" value="Genomic_DNA"/>
</dbReference>
<gene>
    <name evidence="1" type="ORF">ACCO45_008302</name>
</gene>
<name>A0ACC4DN50_PURLI</name>
<protein>
    <submittedName>
        <fullName evidence="1">Uncharacterized protein</fullName>
    </submittedName>
</protein>